<evidence type="ECO:0000313" key="1">
    <source>
        <dbReference type="EMBL" id="TKI02737.1"/>
    </source>
</evidence>
<dbReference type="EMBL" id="SZPQ01000063">
    <property type="protein sequence ID" value="TKI02737.1"/>
    <property type="molecule type" value="Genomic_DNA"/>
</dbReference>
<dbReference type="Proteomes" id="UP000305202">
    <property type="component" value="Unassembled WGS sequence"/>
</dbReference>
<gene>
    <name evidence="1" type="ORF">FCN80_24150</name>
</gene>
<sequence>MANANEAFDSPSPLNSALKAGIQAISRSETVTFTKYVRFVLPLDGFVFWVNAGIIPTNTTMYDSSQLIARVKQTPPRYLNGPVTVDVDGSFHYATETMQNEDETYDRNTMIFTAESDIDPFNEIGTRVMYIGVHDGVRFAFSQRAPLFAEAGIYHYRGFAIYPAMESQIIDRPEDLNLTSVVVSNSLPIWLSLDKFMPVFPSFLSDANLDPPYATVEIPVESMEPLQATPYIDHDSSQWQLVSETVRVTIYGLRNDDVLDFLRYVQEYTLSADAAMGIMNIPIPRDEKRTQSELKIIAMKKTIEFRINYYQTRIRDIARRLILNAVANVYPE</sequence>
<reference evidence="1 2" key="1">
    <citation type="submission" date="2019-04" db="EMBL/GenBank/DDBJ databases">
        <authorList>
            <person name="Li M."/>
            <person name="Gao C."/>
        </authorList>
    </citation>
    <scope>NUCLEOTIDE SEQUENCE [LARGE SCALE GENOMIC DNA]</scope>
    <source>
        <strain evidence="1 2">BGMRC 2031</strain>
    </source>
</reference>
<name>A0ABY2SFF0_9HYPH</name>
<dbReference type="RefSeq" id="WP_136992875.1">
    <property type="nucleotide sequence ID" value="NZ_SZPQ01000063.1"/>
</dbReference>
<accession>A0ABY2SFF0</accession>
<comment type="caution">
    <text evidence="1">The sequence shown here is derived from an EMBL/GenBank/DDBJ whole genome shotgun (WGS) entry which is preliminary data.</text>
</comment>
<protein>
    <submittedName>
        <fullName evidence="1">Uncharacterized protein</fullName>
    </submittedName>
</protein>
<evidence type="ECO:0000313" key="2">
    <source>
        <dbReference type="Proteomes" id="UP000305202"/>
    </source>
</evidence>
<organism evidence="1 2">
    <name type="scientific">Martelella alba</name>
    <dbReference type="NCBI Taxonomy" id="2590451"/>
    <lineage>
        <taxon>Bacteria</taxon>
        <taxon>Pseudomonadati</taxon>
        <taxon>Pseudomonadota</taxon>
        <taxon>Alphaproteobacteria</taxon>
        <taxon>Hyphomicrobiales</taxon>
        <taxon>Aurantimonadaceae</taxon>
        <taxon>Martelella</taxon>
    </lineage>
</organism>
<keyword evidence="2" id="KW-1185">Reference proteome</keyword>
<proteinExistence type="predicted"/>